<sequence>MNYLKLTDGRQLAWHEWGAADGRVVVFCPGAGMAGRFAFGEKDAEELNLRIISVDRAGLGGSDADPQKNFASWTNDIEQLLTHLKAEAPLAMGFSQGAAFAYALASANLVKGLAIVSGQDELSYPATIKQLPEQVAMMVERAGSDALALEAEIAQFATADWLWQMIETMSAEQDRVYYSRGDFAPHYRAALKAGFLQGAAGYARDTILAMAPWPFRLEDVRCPVQLWYGLSDTSPVHSPDFGKILNARLPSAKLNQVADAGSAILWSHSREILMQLVASS</sequence>
<evidence type="ECO:0000259" key="1">
    <source>
        <dbReference type="Pfam" id="PF12697"/>
    </source>
</evidence>
<dbReference type="Proteomes" id="UP001424441">
    <property type="component" value="Unassembled WGS sequence"/>
</dbReference>
<feature type="domain" description="AB hydrolase-1" evidence="1">
    <location>
        <begin position="25"/>
        <end position="270"/>
    </location>
</feature>
<proteinExistence type="predicted"/>
<dbReference type="Gene3D" id="3.40.50.1820">
    <property type="entry name" value="alpha/beta hydrolase"/>
    <property type="match status" value="1"/>
</dbReference>
<evidence type="ECO:0000313" key="3">
    <source>
        <dbReference type="Proteomes" id="UP001424441"/>
    </source>
</evidence>
<keyword evidence="3" id="KW-1185">Reference proteome</keyword>
<dbReference type="InterPro" id="IPR029058">
    <property type="entry name" value="AB_hydrolase_fold"/>
</dbReference>
<dbReference type="SUPFAM" id="SSF53474">
    <property type="entry name" value="alpha/beta-Hydrolases"/>
    <property type="match status" value="1"/>
</dbReference>
<dbReference type="Pfam" id="PF12697">
    <property type="entry name" value="Abhydrolase_6"/>
    <property type="match status" value="1"/>
</dbReference>
<gene>
    <name evidence="2" type="ORF">GCM10008943_23470</name>
</gene>
<dbReference type="InterPro" id="IPR000073">
    <property type="entry name" value="AB_hydrolase_1"/>
</dbReference>
<dbReference type="PANTHER" id="PTHR45763">
    <property type="entry name" value="HYDROLASE, ALPHA/BETA FOLD FAMILY PROTEIN, EXPRESSED-RELATED"/>
    <property type="match status" value="1"/>
</dbReference>
<dbReference type="RefSeq" id="WP_343805792.1">
    <property type="nucleotide sequence ID" value="NZ_BAAADE010000004.1"/>
</dbReference>
<protein>
    <recommendedName>
        <fullName evidence="1">AB hydrolase-1 domain-containing protein</fullName>
    </recommendedName>
</protein>
<comment type="caution">
    <text evidence="2">The sequence shown here is derived from an EMBL/GenBank/DDBJ whole genome shotgun (WGS) entry which is preliminary data.</text>
</comment>
<evidence type="ECO:0000313" key="2">
    <source>
        <dbReference type="EMBL" id="GAA0607218.1"/>
    </source>
</evidence>
<name>A0ABP3RGJ0_9HYPH</name>
<dbReference type="PANTHER" id="PTHR45763:SF46">
    <property type="entry name" value="AB HYDROLASE-1 DOMAIN-CONTAINING PROTEIN"/>
    <property type="match status" value="1"/>
</dbReference>
<dbReference type="EMBL" id="BAAADE010000004">
    <property type="protein sequence ID" value="GAA0607218.1"/>
    <property type="molecule type" value="Genomic_DNA"/>
</dbReference>
<reference evidence="3" key="1">
    <citation type="journal article" date="2019" name="Int. J. Syst. Evol. Microbiol.">
        <title>The Global Catalogue of Microorganisms (GCM) 10K type strain sequencing project: providing services to taxonomists for standard genome sequencing and annotation.</title>
        <authorList>
            <consortium name="The Broad Institute Genomics Platform"/>
            <consortium name="The Broad Institute Genome Sequencing Center for Infectious Disease"/>
            <person name="Wu L."/>
            <person name="Ma J."/>
        </authorList>
    </citation>
    <scope>NUCLEOTIDE SEQUENCE [LARGE SCALE GENOMIC DNA]</scope>
    <source>
        <strain evidence="3">JCM 15115</strain>
    </source>
</reference>
<organism evidence="2 3">
    <name type="scientific">Paenochrobactrum glaciei</name>
    <dbReference type="NCBI Taxonomy" id="486407"/>
    <lineage>
        <taxon>Bacteria</taxon>
        <taxon>Pseudomonadati</taxon>
        <taxon>Pseudomonadota</taxon>
        <taxon>Alphaproteobacteria</taxon>
        <taxon>Hyphomicrobiales</taxon>
        <taxon>Brucellaceae</taxon>
        <taxon>Paenochrobactrum</taxon>
    </lineage>
</organism>
<accession>A0ABP3RGJ0</accession>